<accession>A0ABT9NCK3</accession>
<dbReference type="EMBL" id="JAUSQW010000001">
    <property type="protein sequence ID" value="MDP9800931.1"/>
    <property type="molecule type" value="Genomic_DNA"/>
</dbReference>
<organism evidence="2 3">
    <name type="scientific">Arcanobacterium wilhelmae</name>
    <dbReference type="NCBI Taxonomy" id="1803177"/>
    <lineage>
        <taxon>Bacteria</taxon>
        <taxon>Bacillati</taxon>
        <taxon>Actinomycetota</taxon>
        <taxon>Actinomycetes</taxon>
        <taxon>Actinomycetales</taxon>
        <taxon>Actinomycetaceae</taxon>
        <taxon>Arcanobacterium</taxon>
    </lineage>
</organism>
<gene>
    <name evidence="2" type="ORF">J2S49_001007</name>
</gene>
<protein>
    <submittedName>
        <fullName evidence="2">Uncharacterized protein</fullName>
    </submittedName>
</protein>
<sequence>MVSLGANAHDLDFDFSVARSVASTFTAVASTLESQAASRASCESTASGQFRGYFSQLFTSNMASAQADRDEIASALRDVAQGAQDIAQAAREENERRRVAHEYVTKHDNWWEKTWDYLFGQEPPPRLEVNPAPTIHTSAPPPEPRETPAPGASGGPNMGVSSASPADLKSAAQGLASLDESVAGKPAQLERALEDFAAS</sequence>
<dbReference type="Proteomes" id="UP001235966">
    <property type="component" value="Unassembled WGS sequence"/>
</dbReference>
<evidence type="ECO:0000313" key="3">
    <source>
        <dbReference type="Proteomes" id="UP001235966"/>
    </source>
</evidence>
<evidence type="ECO:0000256" key="1">
    <source>
        <dbReference type="SAM" id="MobiDB-lite"/>
    </source>
</evidence>
<name>A0ABT9NCK3_9ACTO</name>
<keyword evidence="3" id="KW-1185">Reference proteome</keyword>
<reference evidence="2 3" key="1">
    <citation type="submission" date="2023-07" db="EMBL/GenBank/DDBJ databases">
        <title>Sequencing the genomes of 1000 actinobacteria strains.</title>
        <authorList>
            <person name="Klenk H.-P."/>
        </authorList>
    </citation>
    <scope>NUCLEOTIDE SEQUENCE [LARGE SCALE GENOMIC DNA]</scope>
    <source>
        <strain evidence="2 3">DSM 102162</strain>
    </source>
</reference>
<feature type="region of interest" description="Disordered" evidence="1">
    <location>
        <begin position="125"/>
        <end position="172"/>
    </location>
</feature>
<proteinExistence type="predicted"/>
<comment type="caution">
    <text evidence="2">The sequence shown here is derived from an EMBL/GenBank/DDBJ whole genome shotgun (WGS) entry which is preliminary data.</text>
</comment>
<dbReference type="RefSeq" id="WP_278058469.1">
    <property type="nucleotide sequence ID" value="NZ_CP121247.1"/>
</dbReference>
<evidence type="ECO:0000313" key="2">
    <source>
        <dbReference type="EMBL" id="MDP9800931.1"/>
    </source>
</evidence>